<dbReference type="InterPro" id="IPR023779">
    <property type="entry name" value="Chromodomain_CS"/>
</dbReference>
<organism evidence="5">
    <name type="scientific">Albugo laibachii Nc14</name>
    <dbReference type="NCBI Taxonomy" id="890382"/>
    <lineage>
        <taxon>Eukaryota</taxon>
        <taxon>Sar</taxon>
        <taxon>Stramenopiles</taxon>
        <taxon>Oomycota</taxon>
        <taxon>Peronosporomycetes</taxon>
        <taxon>Albuginales</taxon>
        <taxon>Albuginaceae</taxon>
        <taxon>Albugo</taxon>
    </lineage>
</organism>
<evidence type="ECO:0000256" key="2">
    <source>
        <dbReference type="ARBA" id="ARBA00023242"/>
    </source>
</evidence>
<sequence length="405" mass="45561">MNFFFGLPIDKLGRSGILVIVVDLSKMIHLAPVKASISADEPAVLFINIVFRHHGLRTTIVSDRDPRFTSQLDFTVFDVGSNVGNVNHCPPRDGWPDGTSQQIHGRHPSQPHFNILRVVNNSTTGRLALNNSVHSSTGVNRASHLPFLHRTTQRDLTAQNSDSFNEIQYSTSKNKNVNIRNSQLPHMSILRFIRDNVADAVDRQKQNADRSGRSNFNAFEVGDRVLLSTVDPNETDGIAHKKHHEIASSRCSLPPTTPPATPRRQLCSETNPGFARSHRIEDQTTLSSPSPLSDQNESSLAEIPRRHTKTPHRLERCDSIPARSDFSQTPPPPILDSDGTPHWIVDSLLDHSDEKTRSKSTRRYLVRWLGFAPAHDTWEPRARLFVDIPDLVIDYESRLDIHQRA</sequence>
<dbReference type="Gene3D" id="3.30.420.10">
    <property type="entry name" value="Ribonuclease H-like superfamily/Ribonuclease H"/>
    <property type="match status" value="1"/>
</dbReference>
<dbReference type="InterPro" id="IPR000953">
    <property type="entry name" value="Chromo/chromo_shadow_dom"/>
</dbReference>
<dbReference type="InterPro" id="IPR016197">
    <property type="entry name" value="Chromo-like_dom_sf"/>
</dbReference>
<dbReference type="EMBL" id="FR824266">
    <property type="protein sequence ID" value="CCA24079.1"/>
    <property type="molecule type" value="Genomic_DNA"/>
</dbReference>
<dbReference type="InterPro" id="IPR036397">
    <property type="entry name" value="RNaseH_sf"/>
</dbReference>
<dbReference type="GO" id="GO:0005634">
    <property type="term" value="C:nucleus"/>
    <property type="evidence" value="ECO:0007669"/>
    <property type="project" value="UniProtKB-SubCell"/>
</dbReference>
<protein>
    <submittedName>
        <fullName evidence="5">Putative polyprotein</fullName>
    </submittedName>
</protein>
<dbReference type="GO" id="GO:0003676">
    <property type="term" value="F:nucleic acid binding"/>
    <property type="evidence" value="ECO:0007669"/>
    <property type="project" value="InterPro"/>
</dbReference>
<comment type="subcellular location">
    <subcellularLocation>
        <location evidence="1">Nucleus</location>
    </subcellularLocation>
</comment>
<dbReference type="PROSITE" id="PS00598">
    <property type="entry name" value="CHROMO_1"/>
    <property type="match status" value="1"/>
</dbReference>
<evidence type="ECO:0000259" key="4">
    <source>
        <dbReference type="PROSITE" id="PS50013"/>
    </source>
</evidence>
<dbReference type="InterPro" id="IPR023780">
    <property type="entry name" value="Chromo_domain"/>
</dbReference>
<dbReference type="SUPFAM" id="SSF54160">
    <property type="entry name" value="Chromo domain-like"/>
    <property type="match status" value="1"/>
</dbReference>
<proteinExistence type="predicted"/>
<keyword evidence="2" id="KW-0539">Nucleus</keyword>
<name>F0WRW3_9STRA</name>
<dbReference type="PROSITE" id="PS50013">
    <property type="entry name" value="CHROMO_2"/>
    <property type="match status" value="1"/>
</dbReference>
<dbReference type="AlphaFoldDB" id="F0WRW3"/>
<dbReference type="CDD" id="cd00024">
    <property type="entry name" value="CD_CSD"/>
    <property type="match status" value="1"/>
</dbReference>
<accession>F0WRW3</accession>
<reference evidence="5" key="2">
    <citation type="submission" date="2011-02" db="EMBL/GenBank/DDBJ databases">
        <authorList>
            <person name="MacLean D."/>
        </authorList>
    </citation>
    <scope>NUCLEOTIDE SEQUENCE</scope>
</reference>
<evidence type="ECO:0000256" key="3">
    <source>
        <dbReference type="SAM" id="MobiDB-lite"/>
    </source>
</evidence>
<feature type="domain" description="Chromo" evidence="4">
    <location>
        <begin position="343"/>
        <end position="405"/>
    </location>
</feature>
<feature type="compositionally biased region" description="Polar residues" evidence="3">
    <location>
        <begin position="283"/>
        <end position="299"/>
    </location>
</feature>
<dbReference type="SUPFAM" id="SSF53098">
    <property type="entry name" value="Ribonuclease H-like"/>
    <property type="match status" value="1"/>
</dbReference>
<dbReference type="InterPro" id="IPR012337">
    <property type="entry name" value="RNaseH-like_sf"/>
</dbReference>
<gene>
    <name evidence="5" type="primary">AlNc14C221G9105</name>
    <name evidence="5" type="ORF">ALNC14_102230</name>
</gene>
<dbReference type="InterPro" id="IPR050951">
    <property type="entry name" value="Retrovirus_Pol_polyprotein"/>
</dbReference>
<evidence type="ECO:0000256" key="1">
    <source>
        <dbReference type="ARBA" id="ARBA00004123"/>
    </source>
</evidence>
<dbReference type="Gene3D" id="2.40.50.40">
    <property type="match status" value="1"/>
</dbReference>
<dbReference type="PANTHER" id="PTHR37984">
    <property type="entry name" value="PROTEIN CBG26694"/>
    <property type="match status" value="1"/>
</dbReference>
<reference evidence="5" key="1">
    <citation type="journal article" date="2011" name="PLoS Biol.">
        <title>Gene gain and loss during evolution of obligate parasitism in the white rust pathogen of Arabidopsis thaliana.</title>
        <authorList>
            <person name="Kemen E."/>
            <person name="Gardiner A."/>
            <person name="Schultz-Larsen T."/>
            <person name="Kemen A.C."/>
            <person name="Balmuth A.L."/>
            <person name="Robert-Seilaniantz A."/>
            <person name="Bailey K."/>
            <person name="Holub E."/>
            <person name="Studholme D.J."/>
            <person name="Maclean D."/>
            <person name="Jones J.D."/>
        </authorList>
    </citation>
    <scope>NUCLEOTIDE SEQUENCE</scope>
</reference>
<feature type="region of interest" description="Disordered" evidence="3">
    <location>
        <begin position="241"/>
        <end position="312"/>
    </location>
</feature>
<dbReference type="SMART" id="SM00298">
    <property type="entry name" value="CHROMO"/>
    <property type="match status" value="1"/>
</dbReference>
<dbReference type="PANTHER" id="PTHR37984:SF5">
    <property type="entry name" value="PROTEIN NYNRIN-LIKE"/>
    <property type="match status" value="1"/>
</dbReference>
<dbReference type="Pfam" id="PF00385">
    <property type="entry name" value="Chromo"/>
    <property type="match status" value="1"/>
</dbReference>
<evidence type="ECO:0000313" key="5">
    <source>
        <dbReference type="EMBL" id="CCA24079.1"/>
    </source>
</evidence>
<dbReference type="HOGENOM" id="CLU_680459_0_0_1"/>